<dbReference type="AlphaFoldDB" id="A0A9D1IRX7"/>
<proteinExistence type="predicted"/>
<protein>
    <submittedName>
        <fullName evidence="2">Uncharacterized protein</fullName>
    </submittedName>
</protein>
<dbReference type="Proteomes" id="UP000824082">
    <property type="component" value="Unassembled WGS sequence"/>
</dbReference>
<reference evidence="2" key="2">
    <citation type="journal article" date="2021" name="PeerJ">
        <title>Extensive microbial diversity within the chicken gut microbiome revealed by metagenomics and culture.</title>
        <authorList>
            <person name="Gilroy R."/>
            <person name="Ravi A."/>
            <person name="Getino M."/>
            <person name="Pursley I."/>
            <person name="Horton D.L."/>
            <person name="Alikhan N.F."/>
            <person name="Baker D."/>
            <person name="Gharbi K."/>
            <person name="Hall N."/>
            <person name="Watson M."/>
            <person name="Adriaenssens E.M."/>
            <person name="Foster-Nyarko E."/>
            <person name="Jarju S."/>
            <person name="Secka A."/>
            <person name="Antonio M."/>
            <person name="Oren A."/>
            <person name="Chaudhuri R.R."/>
            <person name="La Ragione R."/>
            <person name="Hildebrand F."/>
            <person name="Pallen M.J."/>
        </authorList>
    </citation>
    <scope>NUCLEOTIDE SEQUENCE</scope>
    <source>
        <strain evidence="2">4509</strain>
    </source>
</reference>
<organism evidence="2 3">
    <name type="scientific">Candidatus Egerieicola faecale</name>
    <dbReference type="NCBI Taxonomy" id="2840774"/>
    <lineage>
        <taxon>Bacteria</taxon>
        <taxon>Bacillati</taxon>
        <taxon>Bacillota</taxon>
        <taxon>Clostridia</taxon>
        <taxon>Eubacteriales</taxon>
        <taxon>Oscillospiraceae</taxon>
        <taxon>Oscillospiraceae incertae sedis</taxon>
        <taxon>Candidatus Egerieicola</taxon>
    </lineage>
</organism>
<sequence length="178" mass="19734">MYKSRKKHWKGLLSCLLAFFMAMAVFSVTASAEETSVDTWDGTADTTWYNDTDTEFHLTTAEQLAGLAEIVNNGNTMEGKTIFLENDLDLAGQEWTSIGNGNNVSNYFAGNFNGQYHSVFNMKTGATHHGLFGIVFDGTVQNLGVENADVTYAEEDTFIRAGILMDWAHNADIRNCYT</sequence>
<feature type="signal peptide" evidence="1">
    <location>
        <begin position="1"/>
        <end position="32"/>
    </location>
</feature>
<evidence type="ECO:0000313" key="3">
    <source>
        <dbReference type="Proteomes" id="UP000824082"/>
    </source>
</evidence>
<reference evidence="2" key="1">
    <citation type="submission" date="2020-10" db="EMBL/GenBank/DDBJ databases">
        <authorList>
            <person name="Gilroy R."/>
        </authorList>
    </citation>
    <scope>NUCLEOTIDE SEQUENCE</scope>
    <source>
        <strain evidence="2">4509</strain>
    </source>
</reference>
<dbReference type="EMBL" id="DVMX01000133">
    <property type="protein sequence ID" value="HIU42257.1"/>
    <property type="molecule type" value="Genomic_DNA"/>
</dbReference>
<evidence type="ECO:0000313" key="2">
    <source>
        <dbReference type="EMBL" id="HIU42257.1"/>
    </source>
</evidence>
<evidence type="ECO:0000256" key="1">
    <source>
        <dbReference type="SAM" id="SignalP"/>
    </source>
</evidence>
<keyword evidence="1" id="KW-0732">Signal</keyword>
<name>A0A9D1IRX7_9FIRM</name>
<gene>
    <name evidence="2" type="ORF">IAD19_06855</name>
</gene>
<accession>A0A9D1IRX7</accession>
<comment type="caution">
    <text evidence="2">The sequence shown here is derived from an EMBL/GenBank/DDBJ whole genome shotgun (WGS) entry which is preliminary data.</text>
</comment>
<feature type="chain" id="PRO_5038931865" evidence="1">
    <location>
        <begin position="33"/>
        <end position="178"/>
    </location>
</feature>
<feature type="non-terminal residue" evidence="2">
    <location>
        <position position="178"/>
    </location>
</feature>
<dbReference type="Gene3D" id="2.160.20.110">
    <property type="match status" value="1"/>
</dbReference>